<feature type="transmembrane region" description="Helical" evidence="1">
    <location>
        <begin position="62"/>
        <end position="83"/>
    </location>
</feature>
<evidence type="ECO:0000313" key="3">
    <source>
        <dbReference type="EMBL" id="MDY0408894.1"/>
    </source>
</evidence>
<name>A0ABU5CRC3_9BACI</name>
<keyword evidence="1" id="KW-1133">Transmembrane helix</keyword>
<dbReference type="Pfam" id="PF13559">
    <property type="entry name" value="DUF4129"/>
    <property type="match status" value="1"/>
</dbReference>
<accession>A0ABU5CRC3</accession>
<dbReference type="Proteomes" id="UP001275315">
    <property type="component" value="Unassembled WGS sequence"/>
</dbReference>
<keyword evidence="1" id="KW-0472">Membrane</keyword>
<reference evidence="3 4" key="1">
    <citation type="submission" date="2023-10" db="EMBL/GenBank/DDBJ databases">
        <title>Virgibacillus soli CC-YMP-6 genome.</title>
        <authorList>
            <person name="Miliotis G."/>
            <person name="Sengupta P."/>
            <person name="Hameed A."/>
            <person name="Chuvochina M."/>
            <person name="Mcdonagh F."/>
            <person name="Simpson A.C."/>
            <person name="Singh N.K."/>
            <person name="Rekha P.D."/>
            <person name="Raman K."/>
            <person name="Hugenholtz P."/>
            <person name="Venkateswaran K."/>
        </authorList>
    </citation>
    <scope>NUCLEOTIDE SEQUENCE [LARGE SCALE GENOMIC DNA]</scope>
    <source>
        <strain evidence="3 4">CC-YMP-6</strain>
    </source>
</reference>
<organism evidence="3 4">
    <name type="scientific">Paracerasibacillus soli</name>
    <dbReference type="NCBI Taxonomy" id="480284"/>
    <lineage>
        <taxon>Bacteria</taxon>
        <taxon>Bacillati</taxon>
        <taxon>Bacillota</taxon>
        <taxon>Bacilli</taxon>
        <taxon>Bacillales</taxon>
        <taxon>Bacillaceae</taxon>
        <taxon>Paracerasibacillus</taxon>
    </lineage>
</organism>
<protein>
    <submittedName>
        <fullName evidence="3">DUF4129 domain-containing protein</fullName>
    </submittedName>
</protein>
<evidence type="ECO:0000259" key="2">
    <source>
        <dbReference type="Pfam" id="PF13559"/>
    </source>
</evidence>
<proteinExistence type="predicted"/>
<comment type="caution">
    <text evidence="3">The sequence shown here is derived from an EMBL/GenBank/DDBJ whole genome shotgun (WGS) entry which is preliminary data.</text>
</comment>
<feature type="domain" description="Protein-glutamine gamma-glutamyltransferase-like C-terminal" evidence="2">
    <location>
        <begin position="140"/>
        <end position="197"/>
    </location>
</feature>
<gene>
    <name evidence="3" type="ORF">RWD45_10470</name>
</gene>
<dbReference type="RefSeq" id="WP_320379596.1">
    <property type="nucleotide sequence ID" value="NZ_JAWDIQ010000001.1"/>
</dbReference>
<evidence type="ECO:0000313" key="4">
    <source>
        <dbReference type="Proteomes" id="UP001275315"/>
    </source>
</evidence>
<dbReference type="InterPro" id="IPR025403">
    <property type="entry name" value="TgpA-like_C"/>
</dbReference>
<dbReference type="EMBL" id="JAWDIQ010000001">
    <property type="protein sequence ID" value="MDY0408894.1"/>
    <property type="molecule type" value="Genomic_DNA"/>
</dbReference>
<keyword evidence="1" id="KW-0812">Transmembrane</keyword>
<sequence length="213" mass="25264">MFDTEDARKQLDEILRSSEYRVYDVQRINPLTKLWNDFKEWLYEKVVELFPSAATNEKMAKVMITSILLLVGVLLVICIFLLIRYVKRKQQFRDHIPFVEGKEKDWTFATHISEAQKQETAGDFSQASRHLFLALLLYSHKQGWLEKGLWKTNGEYYLELRTVNKNLADEFYQLARIFDEITYGERPINKEEYKAYEKRILPLLNVGGNKEVE</sequence>
<keyword evidence="4" id="KW-1185">Reference proteome</keyword>
<evidence type="ECO:0000256" key="1">
    <source>
        <dbReference type="SAM" id="Phobius"/>
    </source>
</evidence>